<evidence type="ECO:0000256" key="2">
    <source>
        <dbReference type="ARBA" id="ARBA00022722"/>
    </source>
</evidence>
<dbReference type="Gene3D" id="1.10.287.1040">
    <property type="entry name" value="Exonuclease VII, small subunit"/>
    <property type="match status" value="1"/>
</dbReference>
<dbReference type="GO" id="GO:0006308">
    <property type="term" value="P:DNA catabolic process"/>
    <property type="evidence" value="ECO:0007669"/>
    <property type="project" value="InterPro"/>
</dbReference>
<sequence>MMQKTYEELVAELREIVRKVEDDSTGLEESIALFRKGEELIRECERLLNDAELKITEIAGENRT</sequence>
<evidence type="ECO:0000256" key="4">
    <source>
        <dbReference type="SAM" id="Coils"/>
    </source>
</evidence>
<dbReference type="AlphaFoldDB" id="A0A483CXV3"/>
<dbReference type="PIRSF" id="PIRSF006488">
    <property type="entry name" value="Exonuc_VII_S"/>
    <property type="match status" value="1"/>
</dbReference>
<dbReference type="Proteomes" id="UP000292580">
    <property type="component" value="Unassembled WGS sequence"/>
</dbReference>
<dbReference type="PANTHER" id="PTHR34137:SF1">
    <property type="entry name" value="EXODEOXYRIBONUCLEASE 7 SMALL SUBUNIT"/>
    <property type="match status" value="1"/>
</dbReference>
<dbReference type="EMBL" id="PGCL01000002">
    <property type="protein sequence ID" value="TAJ44829.1"/>
    <property type="molecule type" value="Genomic_DNA"/>
</dbReference>
<name>A0A483CXV3_9EURY</name>
<keyword evidence="1" id="KW-0963">Cytoplasm</keyword>
<dbReference type="Pfam" id="PF02609">
    <property type="entry name" value="Exonuc_VII_S"/>
    <property type="match status" value="1"/>
</dbReference>
<keyword evidence="6" id="KW-1185">Reference proteome</keyword>
<dbReference type="GO" id="GO:0005829">
    <property type="term" value="C:cytosol"/>
    <property type="evidence" value="ECO:0007669"/>
    <property type="project" value="TreeGrafter"/>
</dbReference>
<dbReference type="InterPro" id="IPR003761">
    <property type="entry name" value="Exonuc_VII_S"/>
</dbReference>
<protein>
    <submittedName>
        <fullName evidence="5">Exodeoxyribonuclease VII small subunit</fullName>
    </submittedName>
</protein>
<dbReference type="SUPFAM" id="SSF116842">
    <property type="entry name" value="XseB-like"/>
    <property type="match status" value="1"/>
</dbReference>
<dbReference type="PANTHER" id="PTHR34137">
    <property type="entry name" value="EXODEOXYRIBONUCLEASE 7 SMALL SUBUNIT"/>
    <property type="match status" value="1"/>
</dbReference>
<accession>A0A483CXV3</accession>
<keyword evidence="4" id="KW-0175">Coiled coil</keyword>
<organism evidence="5 6">
    <name type="scientific">Methanofollis fontis</name>
    <dbReference type="NCBI Taxonomy" id="2052832"/>
    <lineage>
        <taxon>Archaea</taxon>
        <taxon>Methanobacteriati</taxon>
        <taxon>Methanobacteriota</taxon>
        <taxon>Stenosarchaea group</taxon>
        <taxon>Methanomicrobia</taxon>
        <taxon>Methanomicrobiales</taxon>
        <taxon>Methanomicrobiaceae</taxon>
        <taxon>Methanofollis</taxon>
    </lineage>
</organism>
<keyword evidence="2" id="KW-0540">Nuclease</keyword>
<dbReference type="NCBIfam" id="TIGR01280">
    <property type="entry name" value="xseB"/>
    <property type="match status" value="1"/>
</dbReference>
<reference evidence="5 6" key="1">
    <citation type="submission" date="2017-11" db="EMBL/GenBank/DDBJ databases">
        <title>Isolation and Characterization of Methanofollis Species from Methane Seep Offshore SW Taiwan.</title>
        <authorList>
            <person name="Teng N.-H."/>
            <person name="Lai M.-C."/>
            <person name="Chen S.-C."/>
        </authorList>
    </citation>
    <scope>NUCLEOTIDE SEQUENCE [LARGE SCALE GENOMIC DNA]</scope>
    <source>
        <strain evidence="5 6">FWC-SCC2</strain>
    </source>
</reference>
<keyword evidence="3" id="KW-0378">Hydrolase</keyword>
<evidence type="ECO:0000256" key="3">
    <source>
        <dbReference type="ARBA" id="ARBA00022801"/>
    </source>
</evidence>
<dbReference type="HAMAP" id="MF_00337">
    <property type="entry name" value="Exonuc_7_S"/>
    <property type="match status" value="1"/>
</dbReference>
<evidence type="ECO:0000313" key="5">
    <source>
        <dbReference type="EMBL" id="TAJ44829.1"/>
    </source>
</evidence>
<dbReference type="GO" id="GO:0009318">
    <property type="term" value="C:exodeoxyribonuclease VII complex"/>
    <property type="evidence" value="ECO:0007669"/>
    <property type="project" value="InterPro"/>
</dbReference>
<comment type="caution">
    <text evidence="5">The sequence shown here is derived from an EMBL/GenBank/DDBJ whole genome shotgun (WGS) entry which is preliminary data.</text>
</comment>
<dbReference type="GO" id="GO:0008855">
    <property type="term" value="F:exodeoxyribonuclease VII activity"/>
    <property type="evidence" value="ECO:0007669"/>
    <property type="project" value="InterPro"/>
</dbReference>
<gene>
    <name evidence="5" type="primary">xseB</name>
    <name evidence="5" type="ORF">CUJ86_05930</name>
</gene>
<dbReference type="InterPro" id="IPR037004">
    <property type="entry name" value="Exonuc_VII_ssu_sf"/>
</dbReference>
<feature type="coiled-coil region" evidence="4">
    <location>
        <begin position="3"/>
        <end position="61"/>
    </location>
</feature>
<proteinExistence type="inferred from homology"/>
<evidence type="ECO:0000256" key="1">
    <source>
        <dbReference type="ARBA" id="ARBA00022490"/>
    </source>
</evidence>
<evidence type="ECO:0000313" key="6">
    <source>
        <dbReference type="Proteomes" id="UP000292580"/>
    </source>
</evidence>